<keyword evidence="6" id="KW-0479">Metal-binding</keyword>
<dbReference type="Pfam" id="PF00994">
    <property type="entry name" value="MoCF_biosynth"/>
    <property type="match status" value="1"/>
</dbReference>
<dbReference type="OrthoDB" id="9804758at2"/>
<proteinExistence type="inferred from homology"/>
<dbReference type="SMART" id="SM00852">
    <property type="entry name" value="MoCF_biosynth"/>
    <property type="match status" value="1"/>
</dbReference>
<evidence type="ECO:0000256" key="3">
    <source>
        <dbReference type="ARBA" id="ARBA00010763"/>
    </source>
</evidence>
<dbReference type="Pfam" id="PF03454">
    <property type="entry name" value="MoeA_C"/>
    <property type="match status" value="1"/>
</dbReference>
<dbReference type="UniPathway" id="UPA00344"/>
<dbReference type="Gene3D" id="2.170.190.11">
    <property type="entry name" value="Molybdopterin biosynthesis moea protein, domain 3"/>
    <property type="match status" value="1"/>
</dbReference>
<evidence type="ECO:0000256" key="6">
    <source>
        <dbReference type="RuleBase" id="RU365090"/>
    </source>
</evidence>
<keyword evidence="6 8" id="KW-0808">Transferase</keyword>
<dbReference type="InterPro" id="IPR038987">
    <property type="entry name" value="MoeA-like"/>
</dbReference>
<comment type="caution">
    <text evidence="8">The sequence shown here is derived from an EMBL/GenBank/DDBJ whole genome shotgun (WGS) entry which is preliminary data.</text>
</comment>
<keyword evidence="6" id="KW-0500">Molybdenum</keyword>
<keyword evidence="6" id="KW-0460">Magnesium</keyword>
<dbReference type="GO" id="GO:0005829">
    <property type="term" value="C:cytosol"/>
    <property type="evidence" value="ECO:0007669"/>
    <property type="project" value="TreeGrafter"/>
</dbReference>
<dbReference type="Gene3D" id="2.40.340.10">
    <property type="entry name" value="MoeA, C-terminal, domain IV"/>
    <property type="match status" value="1"/>
</dbReference>
<dbReference type="InterPro" id="IPR036135">
    <property type="entry name" value="MoeA_linker/N_sf"/>
</dbReference>
<reference evidence="8 9" key="1">
    <citation type="submission" date="2020-08" db="EMBL/GenBank/DDBJ databases">
        <title>Genomic Encyclopedia of Type Strains, Phase IV (KMG-IV): sequencing the most valuable type-strain genomes for metagenomic binning, comparative biology and taxonomic classification.</title>
        <authorList>
            <person name="Goeker M."/>
        </authorList>
    </citation>
    <scope>NUCLEOTIDE SEQUENCE [LARGE SCALE GENOMIC DNA]</scope>
    <source>
        <strain evidence="8 9">DSM 24448</strain>
    </source>
</reference>
<feature type="domain" description="MoaB/Mog" evidence="7">
    <location>
        <begin position="175"/>
        <end position="314"/>
    </location>
</feature>
<evidence type="ECO:0000256" key="4">
    <source>
        <dbReference type="ARBA" id="ARBA00023150"/>
    </source>
</evidence>
<comment type="catalytic activity">
    <reaction evidence="5">
        <text>adenylyl-molybdopterin + molybdate = Mo-molybdopterin + AMP + H(+)</text>
        <dbReference type="Rhea" id="RHEA:35047"/>
        <dbReference type="ChEBI" id="CHEBI:15378"/>
        <dbReference type="ChEBI" id="CHEBI:36264"/>
        <dbReference type="ChEBI" id="CHEBI:62727"/>
        <dbReference type="ChEBI" id="CHEBI:71302"/>
        <dbReference type="ChEBI" id="CHEBI:456215"/>
        <dbReference type="EC" id="2.10.1.1"/>
    </reaction>
</comment>
<evidence type="ECO:0000313" key="9">
    <source>
        <dbReference type="Proteomes" id="UP000548978"/>
    </source>
</evidence>
<evidence type="ECO:0000256" key="2">
    <source>
        <dbReference type="ARBA" id="ARBA00005046"/>
    </source>
</evidence>
<dbReference type="RefSeq" id="WP_123286848.1">
    <property type="nucleotide sequence ID" value="NZ_JACIJB010000001.1"/>
</dbReference>
<dbReference type="AlphaFoldDB" id="A0A7W9E614"/>
<dbReference type="InterPro" id="IPR036688">
    <property type="entry name" value="MoeA_C_domain_IV_sf"/>
</dbReference>
<dbReference type="Pfam" id="PF03453">
    <property type="entry name" value="MoeA_N"/>
    <property type="match status" value="1"/>
</dbReference>
<comment type="pathway">
    <text evidence="2 6">Cofactor biosynthesis; molybdopterin biosynthesis.</text>
</comment>
<accession>A0A7W9E614</accession>
<dbReference type="SUPFAM" id="SSF63867">
    <property type="entry name" value="MoeA C-terminal domain-like"/>
    <property type="match status" value="1"/>
</dbReference>
<dbReference type="InterPro" id="IPR036425">
    <property type="entry name" value="MoaB/Mog-like_dom_sf"/>
</dbReference>
<evidence type="ECO:0000313" key="8">
    <source>
        <dbReference type="EMBL" id="MBB5659438.1"/>
    </source>
</evidence>
<dbReference type="Gene3D" id="3.90.105.10">
    <property type="entry name" value="Molybdopterin biosynthesis moea protein, domain 2"/>
    <property type="match status" value="1"/>
</dbReference>
<dbReference type="EMBL" id="JACIJB010000001">
    <property type="protein sequence ID" value="MBB5659438.1"/>
    <property type="molecule type" value="Genomic_DNA"/>
</dbReference>
<dbReference type="InterPro" id="IPR001453">
    <property type="entry name" value="MoaB/Mog_dom"/>
</dbReference>
<evidence type="ECO:0000256" key="5">
    <source>
        <dbReference type="ARBA" id="ARBA00047317"/>
    </source>
</evidence>
<evidence type="ECO:0000259" key="7">
    <source>
        <dbReference type="SMART" id="SM00852"/>
    </source>
</evidence>
<evidence type="ECO:0000256" key="1">
    <source>
        <dbReference type="ARBA" id="ARBA00002901"/>
    </source>
</evidence>
<dbReference type="EC" id="2.10.1.1" evidence="6"/>
<keyword evidence="4 6" id="KW-0501">Molybdenum cofactor biosynthesis</keyword>
<dbReference type="SUPFAM" id="SSF53218">
    <property type="entry name" value="Molybdenum cofactor biosynthesis proteins"/>
    <property type="match status" value="1"/>
</dbReference>
<dbReference type="PANTHER" id="PTHR10192">
    <property type="entry name" value="MOLYBDOPTERIN BIOSYNTHESIS PROTEIN"/>
    <property type="match status" value="1"/>
</dbReference>
<dbReference type="GO" id="GO:0046872">
    <property type="term" value="F:metal ion binding"/>
    <property type="evidence" value="ECO:0007669"/>
    <property type="project" value="UniProtKB-UniRule"/>
</dbReference>
<keyword evidence="9" id="KW-1185">Reference proteome</keyword>
<dbReference type="CDD" id="cd00887">
    <property type="entry name" value="MoeA"/>
    <property type="match status" value="1"/>
</dbReference>
<dbReference type="InterPro" id="IPR005110">
    <property type="entry name" value="MoeA_linker/N"/>
</dbReference>
<dbReference type="Gene3D" id="3.40.980.10">
    <property type="entry name" value="MoaB/Mog-like domain"/>
    <property type="match status" value="1"/>
</dbReference>
<dbReference type="Proteomes" id="UP000548978">
    <property type="component" value="Unassembled WGS sequence"/>
</dbReference>
<name>A0A7W9E614_9CAUL</name>
<dbReference type="PANTHER" id="PTHR10192:SF5">
    <property type="entry name" value="GEPHYRIN"/>
    <property type="match status" value="1"/>
</dbReference>
<protein>
    <recommendedName>
        <fullName evidence="6">Molybdopterin molybdenumtransferase</fullName>
        <ecNumber evidence="6">2.10.1.1</ecNumber>
    </recommendedName>
</protein>
<comment type="cofactor">
    <cofactor evidence="6">
        <name>Mg(2+)</name>
        <dbReference type="ChEBI" id="CHEBI:18420"/>
    </cofactor>
</comment>
<dbReference type="SUPFAM" id="SSF63882">
    <property type="entry name" value="MoeA N-terminal region -like"/>
    <property type="match status" value="1"/>
</dbReference>
<organism evidence="8 9">
    <name type="scientific">Brevundimonas halotolerans</name>
    <dbReference type="NCBI Taxonomy" id="69670"/>
    <lineage>
        <taxon>Bacteria</taxon>
        <taxon>Pseudomonadati</taxon>
        <taxon>Pseudomonadota</taxon>
        <taxon>Alphaproteobacteria</taxon>
        <taxon>Caulobacterales</taxon>
        <taxon>Caulobacteraceae</taxon>
        <taxon>Brevundimonas</taxon>
    </lineage>
</organism>
<comment type="similarity">
    <text evidence="3 6">Belongs to the MoeA family.</text>
</comment>
<gene>
    <name evidence="8" type="ORF">FHS65_000156</name>
</gene>
<comment type="function">
    <text evidence="1 6">Catalyzes the insertion of molybdate into adenylated molybdopterin with the concomitant release of AMP.</text>
</comment>
<sequence>MIDFDSAVALVLTEARPLPCETVALGAAADRVLAVDLRARGDAPRAAVSAMDGYAVRDVDLGTFPARLPITTVAFAGRADVPVLPGGTCARVFTGGPVPHGADRIVVQEIVGRDGDMAVFEVTPGPGKHIRASGSDFRAGDTLLRAGTALGFRAMVTAAAADVTTLSVVRRPRIVILGTGDELAEPGQALETPGSIPESVSFGVAALARQCGGEVVDRRRLTDTPELLGAAARRALDEADLVVVTGGASVGEKDYARSMFTPLGLEMIFSKVAIKPGKPVWFGRAGGKLVLGLPGNPTSALVTARLFMAPLVAGLAGRDPSALLSWRDMTLTAPLKPCGDRETFERGRLVGGGVAPLSVQDSATQMALATADVLIRRRPGATALDAGDTALVLDF</sequence>
<dbReference type="GO" id="GO:0006777">
    <property type="term" value="P:Mo-molybdopterin cofactor biosynthetic process"/>
    <property type="evidence" value="ECO:0007669"/>
    <property type="project" value="UniProtKB-UniRule"/>
</dbReference>
<dbReference type="InterPro" id="IPR005111">
    <property type="entry name" value="MoeA_C_domain_IV"/>
</dbReference>
<dbReference type="GO" id="GO:0061599">
    <property type="term" value="F:molybdopterin molybdotransferase activity"/>
    <property type="evidence" value="ECO:0007669"/>
    <property type="project" value="UniProtKB-UniRule"/>
</dbReference>